<dbReference type="EMBL" id="LT828648">
    <property type="protein sequence ID" value="SLM47150.1"/>
    <property type="molecule type" value="Genomic_DNA"/>
</dbReference>
<dbReference type="STRING" id="1325564.NSJP_0978"/>
<dbReference type="PANTHER" id="PTHR46211">
    <property type="entry name" value="GLYCEROPHOSPHORYL DIESTER PHOSPHODIESTERASE"/>
    <property type="match status" value="1"/>
</dbReference>
<dbReference type="AlphaFoldDB" id="A0A1W1I2B1"/>
<protein>
    <submittedName>
        <fullName evidence="2">Glycerophosphoryl diester phosphodiesterase</fullName>
    </submittedName>
</protein>
<accession>A0A1W1I2B1</accession>
<reference evidence="2 3" key="1">
    <citation type="submission" date="2017-03" db="EMBL/GenBank/DDBJ databases">
        <authorList>
            <person name="Afonso C.L."/>
            <person name="Miller P.J."/>
            <person name="Scott M.A."/>
            <person name="Spackman E."/>
            <person name="Goraichik I."/>
            <person name="Dimitrov K.M."/>
            <person name="Suarez D.L."/>
            <person name="Swayne D.E."/>
        </authorList>
    </citation>
    <scope>NUCLEOTIDE SEQUENCE [LARGE SCALE GENOMIC DNA]</scope>
    <source>
        <strain evidence="2">Genome sequencing of Nitrospira japonica strain NJ11</strain>
    </source>
</reference>
<keyword evidence="3" id="KW-1185">Reference proteome</keyword>
<dbReference type="Pfam" id="PF03009">
    <property type="entry name" value="GDPD"/>
    <property type="match status" value="1"/>
</dbReference>
<dbReference type="SUPFAM" id="SSF51695">
    <property type="entry name" value="PLC-like phosphodiesterases"/>
    <property type="match status" value="1"/>
</dbReference>
<feature type="domain" description="GP-PDE" evidence="1">
    <location>
        <begin position="47"/>
        <end position="331"/>
    </location>
</feature>
<organism evidence="2 3">
    <name type="scientific">Nitrospira japonica</name>
    <dbReference type="NCBI Taxonomy" id="1325564"/>
    <lineage>
        <taxon>Bacteria</taxon>
        <taxon>Pseudomonadati</taxon>
        <taxon>Nitrospirota</taxon>
        <taxon>Nitrospiria</taxon>
        <taxon>Nitrospirales</taxon>
        <taxon>Nitrospiraceae</taxon>
        <taxon>Nitrospira</taxon>
    </lineage>
</organism>
<dbReference type="InterPro" id="IPR017946">
    <property type="entry name" value="PLC-like_Pdiesterase_TIM-brl"/>
</dbReference>
<name>A0A1W1I2B1_9BACT</name>
<dbReference type="GO" id="GO:0008081">
    <property type="term" value="F:phosphoric diester hydrolase activity"/>
    <property type="evidence" value="ECO:0007669"/>
    <property type="project" value="InterPro"/>
</dbReference>
<dbReference type="InterPro" id="IPR030395">
    <property type="entry name" value="GP_PDE_dom"/>
</dbReference>
<dbReference type="PROSITE" id="PS51257">
    <property type="entry name" value="PROKAR_LIPOPROTEIN"/>
    <property type="match status" value="1"/>
</dbReference>
<gene>
    <name evidence="2" type="ORF">NSJP_0978</name>
</gene>
<dbReference type="PROSITE" id="PS51704">
    <property type="entry name" value="GP_PDE"/>
    <property type="match status" value="1"/>
</dbReference>
<evidence type="ECO:0000313" key="3">
    <source>
        <dbReference type="Proteomes" id="UP000192042"/>
    </source>
</evidence>
<dbReference type="KEGG" id="nja:NSJP_0978"/>
<sequence>MSSGLKLILAVMSATVMLTAGLWLACGVLGGTARGKRVAKALNIPRPAVIAHRGASHLAPESTVPAYLMARELGADYLEIDLQRTKDGTLVVVHDDDLSRTTNVAEVFPGREKDTIDTFTFAELAQLDAGSWFNRTFPDRARGSFKGLRILRMDEVIALAESGTRRPGLYIETKAASRFPGIEEQLVGALRQRGWIEDSEGPPSGRVIFQSFEPNSLVRLKSLAPRVPRLLLLDELMVAREGLDSLMKIASDVGSGVGTWGVRWAFSPYWSLTAAPKRYLTTWPWHTGQAHEAGLFVHPWTINERWEMWMVTLSGADGFFTDRADVALAVVGKPGRDEPQTLWNRIGY</sequence>
<evidence type="ECO:0000259" key="1">
    <source>
        <dbReference type="PROSITE" id="PS51704"/>
    </source>
</evidence>
<dbReference type="RefSeq" id="WP_080885731.1">
    <property type="nucleotide sequence ID" value="NZ_LT828648.1"/>
</dbReference>
<proteinExistence type="predicted"/>
<dbReference type="Proteomes" id="UP000192042">
    <property type="component" value="Chromosome I"/>
</dbReference>
<dbReference type="Gene3D" id="3.20.20.190">
    <property type="entry name" value="Phosphatidylinositol (PI) phosphodiesterase"/>
    <property type="match status" value="1"/>
</dbReference>
<dbReference type="PANTHER" id="PTHR46211:SF1">
    <property type="entry name" value="GLYCEROPHOSPHODIESTER PHOSPHODIESTERASE, CYTOPLASMIC"/>
    <property type="match status" value="1"/>
</dbReference>
<evidence type="ECO:0000313" key="2">
    <source>
        <dbReference type="EMBL" id="SLM47150.1"/>
    </source>
</evidence>
<dbReference type="OrthoDB" id="384721at2"/>
<dbReference type="GO" id="GO:0006629">
    <property type="term" value="P:lipid metabolic process"/>
    <property type="evidence" value="ECO:0007669"/>
    <property type="project" value="InterPro"/>
</dbReference>